<gene>
    <name evidence="1" type="ORF">L798_01155</name>
</gene>
<proteinExistence type="predicted"/>
<evidence type="ECO:0000313" key="2">
    <source>
        <dbReference type="Proteomes" id="UP000027135"/>
    </source>
</evidence>
<evidence type="ECO:0000313" key="1">
    <source>
        <dbReference type="EMBL" id="KDR09029.1"/>
    </source>
</evidence>
<dbReference type="AlphaFoldDB" id="A0A067QLP5"/>
<dbReference type="Proteomes" id="UP000027135">
    <property type="component" value="Unassembled WGS sequence"/>
</dbReference>
<name>A0A067QLP5_ZOONE</name>
<dbReference type="InParanoid" id="A0A067QLP5"/>
<dbReference type="EMBL" id="KK853282">
    <property type="protein sequence ID" value="KDR09029.1"/>
    <property type="molecule type" value="Genomic_DNA"/>
</dbReference>
<reference evidence="1 2" key="1">
    <citation type="journal article" date="2014" name="Nat. Commun.">
        <title>Molecular traces of alternative social organization in a termite genome.</title>
        <authorList>
            <person name="Terrapon N."/>
            <person name="Li C."/>
            <person name="Robertson H.M."/>
            <person name="Ji L."/>
            <person name="Meng X."/>
            <person name="Booth W."/>
            <person name="Chen Z."/>
            <person name="Childers C.P."/>
            <person name="Glastad K.M."/>
            <person name="Gokhale K."/>
            <person name="Gowin J."/>
            <person name="Gronenberg W."/>
            <person name="Hermansen R.A."/>
            <person name="Hu H."/>
            <person name="Hunt B.G."/>
            <person name="Huylmans A.K."/>
            <person name="Khalil S.M."/>
            <person name="Mitchell R.D."/>
            <person name="Munoz-Torres M.C."/>
            <person name="Mustard J.A."/>
            <person name="Pan H."/>
            <person name="Reese J.T."/>
            <person name="Scharf M.E."/>
            <person name="Sun F."/>
            <person name="Vogel H."/>
            <person name="Xiao J."/>
            <person name="Yang W."/>
            <person name="Yang Z."/>
            <person name="Yang Z."/>
            <person name="Zhou J."/>
            <person name="Zhu J."/>
            <person name="Brent C.S."/>
            <person name="Elsik C.G."/>
            <person name="Goodisman M.A."/>
            <person name="Liberles D.A."/>
            <person name="Roe R.M."/>
            <person name="Vargo E.L."/>
            <person name="Vilcinskas A."/>
            <person name="Wang J."/>
            <person name="Bornberg-Bauer E."/>
            <person name="Korb J."/>
            <person name="Zhang G."/>
            <person name="Liebig J."/>
        </authorList>
    </citation>
    <scope>NUCLEOTIDE SEQUENCE [LARGE SCALE GENOMIC DNA]</scope>
    <source>
        <tissue evidence="1">Whole organism</tissue>
    </source>
</reference>
<keyword evidence="2" id="KW-1185">Reference proteome</keyword>
<accession>A0A067QLP5</accession>
<sequence length="113" mass="12783">MEWVWAEWRRMGLPTFDLQAVSVYQYEVAFAISVLVSQNRYHDLSRRQAVRRVGCGDIQRPEQFALEYLMETGRLRVSACVYDVDAVAAKGGQHQFVSPLGGIPVTTTTHVPP</sequence>
<protein>
    <submittedName>
        <fullName evidence="1">Uncharacterized protein</fullName>
    </submittedName>
</protein>
<organism evidence="1 2">
    <name type="scientific">Zootermopsis nevadensis</name>
    <name type="common">Dampwood termite</name>
    <dbReference type="NCBI Taxonomy" id="136037"/>
    <lineage>
        <taxon>Eukaryota</taxon>
        <taxon>Metazoa</taxon>
        <taxon>Ecdysozoa</taxon>
        <taxon>Arthropoda</taxon>
        <taxon>Hexapoda</taxon>
        <taxon>Insecta</taxon>
        <taxon>Pterygota</taxon>
        <taxon>Neoptera</taxon>
        <taxon>Polyneoptera</taxon>
        <taxon>Dictyoptera</taxon>
        <taxon>Blattodea</taxon>
        <taxon>Blattoidea</taxon>
        <taxon>Termitoidae</taxon>
        <taxon>Termopsidae</taxon>
        <taxon>Zootermopsis</taxon>
    </lineage>
</organism>